<dbReference type="GO" id="GO:0004672">
    <property type="term" value="F:protein kinase activity"/>
    <property type="evidence" value="ECO:0007669"/>
    <property type="project" value="InterPro"/>
</dbReference>
<keyword evidence="4" id="KW-1185">Reference proteome</keyword>
<dbReference type="Gene3D" id="1.10.510.10">
    <property type="entry name" value="Transferase(Phosphotransferase) domain 1"/>
    <property type="match status" value="1"/>
</dbReference>
<dbReference type="GO" id="GO:0005524">
    <property type="term" value="F:ATP binding"/>
    <property type="evidence" value="ECO:0007669"/>
    <property type="project" value="InterPro"/>
</dbReference>
<evidence type="ECO:0000313" key="4">
    <source>
        <dbReference type="Proteomes" id="UP000283509"/>
    </source>
</evidence>
<sequence>MKPTKKDREVKPHAHREPCEFQKKKPAWNQANPTPAARRVQQAREEAAKAQRQRGAVGSETGFRGPAPTRPNQSQGNSPPDPSLGSVRHGFDDSVARGPRRPQDAEGAGGAPLPLAICLYPMAQIISFEGRRTLYNFLKEESCQVKLFDVAIDLCKKVMELHDLDVIHHDLKRDNVLVDDDNGVHIIDFGNANKRGRYYNLVYEKGDNCCWLAPEVFGMHRSCPAYDAYSVGSILYDMAPKMSDPNFEGLALQLMDKDPHSRMRLSNAMGLL</sequence>
<dbReference type="PROSITE" id="PS00108">
    <property type="entry name" value="PROTEIN_KINASE_ST"/>
    <property type="match status" value="1"/>
</dbReference>
<dbReference type="PROSITE" id="PS50011">
    <property type="entry name" value="PROTEIN_KINASE_DOM"/>
    <property type="match status" value="1"/>
</dbReference>
<dbReference type="OrthoDB" id="6349622at2759"/>
<protein>
    <submittedName>
        <fullName evidence="3">Putative tyrosine-protein kinase Src42A</fullName>
    </submittedName>
</protein>
<dbReference type="PANTHER" id="PTHR23257">
    <property type="entry name" value="SERINE-THREONINE PROTEIN KINASE"/>
    <property type="match status" value="1"/>
</dbReference>
<reference evidence="3 4" key="2">
    <citation type="submission" date="2019-01" db="EMBL/GenBank/DDBJ databases">
        <title>The decoding of complex shrimp genome reveals the adaptation for benthos swimmer, frequently molting mechanism and breeding impact on genome.</title>
        <authorList>
            <person name="Sun Y."/>
            <person name="Gao Y."/>
            <person name="Yu Y."/>
        </authorList>
    </citation>
    <scope>NUCLEOTIDE SEQUENCE [LARGE SCALE GENOMIC DNA]</scope>
    <source>
        <tissue evidence="3">Muscle</tissue>
    </source>
</reference>
<keyword evidence="3" id="KW-0418">Kinase</keyword>
<evidence type="ECO:0000313" key="3">
    <source>
        <dbReference type="EMBL" id="ROT74910.1"/>
    </source>
</evidence>
<dbReference type="Proteomes" id="UP000283509">
    <property type="component" value="Unassembled WGS sequence"/>
</dbReference>
<dbReference type="InterPro" id="IPR000719">
    <property type="entry name" value="Prot_kinase_dom"/>
</dbReference>
<dbReference type="InterPro" id="IPR011009">
    <property type="entry name" value="Kinase-like_dom_sf"/>
</dbReference>
<gene>
    <name evidence="3" type="ORF">C7M84_006586</name>
</gene>
<accession>A0A423TEK9</accession>
<dbReference type="GO" id="GO:0007165">
    <property type="term" value="P:signal transduction"/>
    <property type="evidence" value="ECO:0007669"/>
    <property type="project" value="TreeGrafter"/>
</dbReference>
<dbReference type="SUPFAM" id="SSF56112">
    <property type="entry name" value="Protein kinase-like (PK-like)"/>
    <property type="match status" value="1"/>
</dbReference>
<feature type="compositionally biased region" description="Basic and acidic residues" evidence="1">
    <location>
        <begin position="1"/>
        <end position="23"/>
    </location>
</feature>
<evidence type="ECO:0000259" key="2">
    <source>
        <dbReference type="PROSITE" id="PS50011"/>
    </source>
</evidence>
<dbReference type="SMART" id="SM00220">
    <property type="entry name" value="S_TKc"/>
    <property type="match status" value="1"/>
</dbReference>
<reference evidence="3 4" key="1">
    <citation type="submission" date="2018-04" db="EMBL/GenBank/DDBJ databases">
        <authorList>
            <person name="Zhang X."/>
            <person name="Yuan J."/>
            <person name="Li F."/>
            <person name="Xiang J."/>
        </authorList>
    </citation>
    <scope>NUCLEOTIDE SEQUENCE [LARGE SCALE GENOMIC DNA]</scope>
    <source>
        <tissue evidence="3">Muscle</tissue>
    </source>
</reference>
<dbReference type="AlphaFoldDB" id="A0A423TEK9"/>
<keyword evidence="3" id="KW-0808">Transferase</keyword>
<dbReference type="InterPro" id="IPR050167">
    <property type="entry name" value="Ser_Thr_protein_kinase"/>
</dbReference>
<dbReference type="InterPro" id="IPR008271">
    <property type="entry name" value="Ser/Thr_kinase_AS"/>
</dbReference>
<comment type="caution">
    <text evidence="3">The sequence shown here is derived from an EMBL/GenBank/DDBJ whole genome shotgun (WGS) entry which is preliminary data.</text>
</comment>
<evidence type="ECO:0000256" key="1">
    <source>
        <dbReference type="SAM" id="MobiDB-lite"/>
    </source>
</evidence>
<dbReference type="Pfam" id="PF00069">
    <property type="entry name" value="Pkinase"/>
    <property type="match status" value="1"/>
</dbReference>
<name>A0A423TEK9_PENVA</name>
<dbReference type="GO" id="GO:0005737">
    <property type="term" value="C:cytoplasm"/>
    <property type="evidence" value="ECO:0007669"/>
    <property type="project" value="TreeGrafter"/>
</dbReference>
<proteinExistence type="predicted"/>
<dbReference type="EMBL" id="QCYY01001835">
    <property type="protein sequence ID" value="ROT74910.1"/>
    <property type="molecule type" value="Genomic_DNA"/>
</dbReference>
<feature type="domain" description="Protein kinase" evidence="2">
    <location>
        <begin position="1"/>
        <end position="272"/>
    </location>
</feature>
<feature type="region of interest" description="Disordered" evidence="1">
    <location>
        <begin position="1"/>
        <end position="108"/>
    </location>
</feature>
<organism evidence="3 4">
    <name type="scientific">Penaeus vannamei</name>
    <name type="common">Whiteleg shrimp</name>
    <name type="synonym">Litopenaeus vannamei</name>
    <dbReference type="NCBI Taxonomy" id="6689"/>
    <lineage>
        <taxon>Eukaryota</taxon>
        <taxon>Metazoa</taxon>
        <taxon>Ecdysozoa</taxon>
        <taxon>Arthropoda</taxon>
        <taxon>Crustacea</taxon>
        <taxon>Multicrustacea</taxon>
        <taxon>Malacostraca</taxon>
        <taxon>Eumalacostraca</taxon>
        <taxon>Eucarida</taxon>
        <taxon>Decapoda</taxon>
        <taxon>Dendrobranchiata</taxon>
        <taxon>Penaeoidea</taxon>
        <taxon>Penaeidae</taxon>
        <taxon>Penaeus</taxon>
    </lineage>
</organism>